<dbReference type="EMBL" id="AE014184">
    <property type="protein sequence ID" value="AAO44106.1"/>
    <property type="molecule type" value="Genomic_DNA"/>
</dbReference>
<evidence type="ECO:0000256" key="2">
    <source>
        <dbReference type="ARBA" id="ARBA00009045"/>
    </source>
</evidence>
<proteinExistence type="inferred from homology"/>
<dbReference type="Pfam" id="PF01694">
    <property type="entry name" value="Rhomboid"/>
    <property type="match status" value="1"/>
</dbReference>
<dbReference type="STRING" id="203267.TWT_009"/>
<dbReference type="RefSeq" id="WP_011102294.1">
    <property type="nucleotide sequence ID" value="NC_004572.3"/>
</dbReference>
<feature type="transmembrane region" description="Helical" evidence="7">
    <location>
        <begin position="190"/>
        <end position="211"/>
    </location>
</feature>
<dbReference type="Gene3D" id="1.20.1540.10">
    <property type="entry name" value="Rhomboid-like"/>
    <property type="match status" value="1"/>
</dbReference>
<dbReference type="SUPFAM" id="SSF144091">
    <property type="entry name" value="Rhomboid-like"/>
    <property type="match status" value="1"/>
</dbReference>
<evidence type="ECO:0000313" key="9">
    <source>
        <dbReference type="EMBL" id="AAO44106.1"/>
    </source>
</evidence>
<keyword evidence="4" id="KW-0378">Hydrolase</keyword>
<protein>
    <recommendedName>
        <fullName evidence="8">Peptidase S54 rhomboid domain-containing protein</fullName>
    </recommendedName>
</protein>
<evidence type="ECO:0000256" key="5">
    <source>
        <dbReference type="ARBA" id="ARBA00022989"/>
    </source>
</evidence>
<evidence type="ECO:0000256" key="1">
    <source>
        <dbReference type="ARBA" id="ARBA00004141"/>
    </source>
</evidence>
<evidence type="ECO:0000256" key="4">
    <source>
        <dbReference type="ARBA" id="ARBA00022801"/>
    </source>
</evidence>
<dbReference type="HOGENOM" id="CLU_055068_2_2_11"/>
<evidence type="ECO:0000259" key="8">
    <source>
        <dbReference type="Pfam" id="PF01694"/>
    </source>
</evidence>
<dbReference type="PANTHER" id="PTHR43731">
    <property type="entry name" value="RHOMBOID PROTEASE"/>
    <property type="match status" value="1"/>
</dbReference>
<keyword evidence="10" id="KW-1185">Reference proteome</keyword>
<feature type="transmembrane region" description="Helical" evidence="7">
    <location>
        <begin position="99"/>
        <end position="117"/>
    </location>
</feature>
<dbReference type="Proteomes" id="UP000002200">
    <property type="component" value="Chromosome"/>
</dbReference>
<dbReference type="PANTHER" id="PTHR43731:SF14">
    <property type="entry name" value="PRESENILIN-ASSOCIATED RHOMBOID-LIKE PROTEIN, MITOCHONDRIAL"/>
    <property type="match status" value="1"/>
</dbReference>
<dbReference type="InterPro" id="IPR035952">
    <property type="entry name" value="Rhomboid-like_sf"/>
</dbReference>
<organism evidence="9 10">
    <name type="scientific">Tropheryma whipplei (strain Twist)</name>
    <name type="common">Whipple's bacillus</name>
    <dbReference type="NCBI Taxonomy" id="203267"/>
    <lineage>
        <taxon>Bacteria</taxon>
        <taxon>Bacillati</taxon>
        <taxon>Actinomycetota</taxon>
        <taxon>Actinomycetes</taxon>
        <taxon>Micrococcales</taxon>
        <taxon>Tropherymataceae</taxon>
        <taxon>Tropheryma</taxon>
    </lineage>
</organism>
<keyword evidence="3 7" id="KW-0812">Transmembrane</keyword>
<dbReference type="eggNOG" id="COG0705">
    <property type="taxonomic scope" value="Bacteria"/>
</dbReference>
<dbReference type="GO" id="GO:0016020">
    <property type="term" value="C:membrane"/>
    <property type="evidence" value="ECO:0007669"/>
    <property type="project" value="UniProtKB-SubCell"/>
</dbReference>
<gene>
    <name evidence="9" type="ordered locus">TWT_009</name>
</gene>
<name>Q83H50_TROWT</name>
<comment type="similarity">
    <text evidence="2">Belongs to the peptidase S54 family.</text>
</comment>
<dbReference type="AlphaFoldDB" id="Q83H50"/>
<sequence>MFARFMIIWRRLRAYPPATATIITLCIFLWLLQMLLGSGVTTSLAFAGAYVFPDSLQPWRIFTSMFLHSTFTPLHLLFNMYSLWWLGSNLEQRIGSWRFLALYFISGLGAAVGIVYLQPYNTLTLGASGGIFGLLAAFIVLRIDSGQLWGIVGLNLIISFLLPGVSWQAHIGGLLSGFVAAWAIKRRNPLLLGAQVILLIGVIATRPYLLYA</sequence>
<feature type="transmembrane region" description="Helical" evidence="7">
    <location>
        <begin position="148"/>
        <end position="170"/>
    </location>
</feature>
<dbReference type="InterPro" id="IPR050925">
    <property type="entry name" value="Rhomboid_protease_S54"/>
</dbReference>
<comment type="subcellular location">
    <subcellularLocation>
        <location evidence="1">Membrane</location>
        <topology evidence="1">Multi-pass membrane protein</topology>
    </subcellularLocation>
</comment>
<feature type="domain" description="Peptidase S54 rhomboid" evidence="8">
    <location>
        <begin position="57"/>
        <end position="186"/>
    </location>
</feature>
<dbReference type="KEGG" id="twh:TWT_009"/>
<accession>Q83H50</accession>
<dbReference type="InterPro" id="IPR022764">
    <property type="entry name" value="Peptidase_S54_rhomboid_dom"/>
</dbReference>
<evidence type="ECO:0000256" key="6">
    <source>
        <dbReference type="ARBA" id="ARBA00023136"/>
    </source>
</evidence>
<feature type="transmembrane region" description="Helical" evidence="7">
    <location>
        <begin position="123"/>
        <end position="141"/>
    </location>
</feature>
<dbReference type="GO" id="GO:0004252">
    <property type="term" value="F:serine-type endopeptidase activity"/>
    <property type="evidence" value="ECO:0007669"/>
    <property type="project" value="InterPro"/>
</dbReference>
<evidence type="ECO:0000313" key="10">
    <source>
        <dbReference type="Proteomes" id="UP000002200"/>
    </source>
</evidence>
<keyword evidence="6 7" id="KW-0472">Membrane</keyword>
<evidence type="ECO:0000256" key="3">
    <source>
        <dbReference type="ARBA" id="ARBA00022692"/>
    </source>
</evidence>
<feature type="transmembrane region" description="Helical" evidence="7">
    <location>
        <begin position="61"/>
        <end position="87"/>
    </location>
</feature>
<keyword evidence="5 7" id="KW-1133">Transmembrane helix</keyword>
<reference evidence="9 10" key="1">
    <citation type="journal article" date="2003" name="Genome Res.">
        <title>Tropheryma whipplei twist: a human pathogenic Actinobacteria with a reduced genome.</title>
        <authorList>
            <person name="Raoult D."/>
            <person name="Ogata H."/>
            <person name="Audic S."/>
            <person name="Robert C."/>
            <person name="Suhre K."/>
            <person name="Drancourt M."/>
            <person name="Claverie J.-M."/>
        </authorList>
    </citation>
    <scope>NUCLEOTIDE SEQUENCE [LARGE SCALE GENOMIC DNA]</scope>
    <source>
        <strain evidence="9 10">Twist</strain>
    </source>
</reference>
<evidence type="ECO:0000256" key="7">
    <source>
        <dbReference type="SAM" id="Phobius"/>
    </source>
</evidence>